<keyword evidence="2" id="KW-0479">Metal-binding</keyword>
<dbReference type="AlphaFoldDB" id="A0A8S1H504"/>
<reference evidence="9" key="1">
    <citation type="submission" date="2020-10" db="EMBL/GenBank/DDBJ databases">
        <authorList>
            <person name="Kikuchi T."/>
        </authorList>
    </citation>
    <scope>NUCLEOTIDE SEQUENCE</scope>
    <source>
        <strain evidence="9">NKZ352</strain>
    </source>
</reference>
<dbReference type="GO" id="GO:0005634">
    <property type="term" value="C:nucleus"/>
    <property type="evidence" value="ECO:0007669"/>
    <property type="project" value="UniProtKB-SubCell"/>
</dbReference>
<name>A0A8S1H504_9PELO</name>
<dbReference type="GO" id="GO:0008270">
    <property type="term" value="F:zinc ion binding"/>
    <property type="evidence" value="ECO:0007669"/>
    <property type="project" value="UniProtKB-KW"/>
</dbReference>
<dbReference type="SMART" id="SM00355">
    <property type="entry name" value="ZnF_C2H2"/>
    <property type="match status" value="3"/>
</dbReference>
<evidence type="ECO:0000256" key="7">
    <source>
        <dbReference type="PROSITE-ProRule" id="PRU00042"/>
    </source>
</evidence>
<dbReference type="InterPro" id="IPR050888">
    <property type="entry name" value="ZnF_C2H2-type_TF"/>
</dbReference>
<organism evidence="9 10">
    <name type="scientific">Caenorhabditis auriculariae</name>
    <dbReference type="NCBI Taxonomy" id="2777116"/>
    <lineage>
        <taxon>Eukaryota</taxon>
        <taxon>Metazoa</taxon>
        <taxon>Ecdysozoa</taxon>
        <taxon>Nematoda</taxon>
        <taxon>Chromadorea</taxon>
        <taxon>Rhabditida</taxon>
        <taxon>Rhabditina</taxon>
        <taxon>Rhabditomorpha</taxon>
        <taxon>Rhabditoidea</taxon>
        <taxon>Rhabditidae</taxon>
        <taxon>Peloderinae</taxon>
        <taxon>Caenorhabditis</taxon>
    </lineage>
</organism>
<evidence type="ECO:0000256" key="5">
    <source>
        <dbReference type="ARBA" id="ARBA00022833"/>
    </source>
</evidence>
<keyword evidence="6" id="KW-0539">Nucleus</keyword>
<dbReference type="Pfam" id="PF00096">
    <property type="entry name" value="zf-C2H2"/>
    <property type="match status" value="1"/>
</dbReference>
<feature type="domain" description="C2H2-type" evidence="8">
    <location>
        <begin position="233"/>
        <end position="261"/>
    </location>
</feature>
<dbReference type="Proteomes" id="UP000835052">
    <property type="component" value="Unassembled WGS sequence"/>
</dbReference>
<keyword evidence="4 7" id="KW-0863">Zinc-finger</keyword>
<evidence type="ECO:0000313" key="10">
    <source>
        <dbReference type="Proteomes" id="UP000835052"/>
    </source>
</evidence>
<evidence type="ECO:0000256" key="6">
    <source>
        <dbReference type="ARBA" id="ARBA00023242"/>
    </source>
</evidence>
<evidence type="ECO:0000313" key="9">
    <source>
        <dbReference type="EMBL" id="CAD6188530.1"/>
    </source>
</evidence>
<sequence length="272" mass="30843">MFYSIRCFWKSYFQVLSNLREQTMRVRPMRKSCAISAATAAICAEMGHQEEVCQCRTVVAGVVPPMPFVLVQNDRHPACQTDDLQSLPFPSIFVLGKKNNYKRIGLKSFEKTCVAKNKTEMGSPSKERLEKRRELKNNLFRHLGIVRTAVDVVDADGMKQEDSKPTKSKESIANTFCTLCCQNFSSSKMLLLHNTKQHGKASMECPVCGKTLKTTAAFNKHMKTHLGDVQYHITCELCDRKFKNKQSLYTHVKVSHGEDEYENLFSQKGATA</sequence>
<evidence type="ECO:0000256" key="3">
    <source>
        <dbReference type="ARBA" id="ARBA00022737"/>
    </source>
</evidence>
<dbReference type="PANTHER" id="PTHR24406">
    <property type="entry name" value="TRANSCRIPTIONAL REPRESSOR CTCFL-RELATED"/>
    <property type="match status" value="1"/>
</dbReference>
<comment type="caution">
    <text evidence="9">The sequence shown here is derived from an EMBL/GenBank/DDBJ whole genome shotgun (WGS) entry which is preliminary data.</text>
</comment>
<dbReference type="Pfam" id="PF13894">
    <property type="entry name" value="zf-C2H2_4"/>
    <property type="match status" value="1"/>
</dbReference>
<dbReference type="OrthoDB" id="10039931at2759"/>
<dbReference type="Gene3D" id="3.30.160.60">
    <property type="entry name" value="Classic Zinc Finger"/>
    <property type="match status" value="1"/>
</dbReference>
<accession>A0A8S1H504</accession>
<evidence type="ECO:0000256" key="1">
    <source>
        <dbReference type="ARBA" id="ARBA00004123"/>
    </source>
</evidence>
<keyword evidence="5" id="KW-0862">Zinc</keyword>
<evidence type="ECO:0000256" key="4">
    <source>
        <dbReference type="ARBA" id="ARBA00022771"/>
    </source>
</evidence>
<evidence type="ECO:0000259" key="8">
    <source>
        <dbReference type="PROSITE" id="PS50157"/>
    </source>
</evidence>
<dbReference type="SUPFAM" id="SSF57667">
    <property type="entry name" value="beta-beta-alpha zinc fingers"/>
    <property type="match status" value="1"/>
</dbReference>
<dbReference type="PROSITE" id="PS00028">
    <property type="entry name" value="ZINC_FINGER_C2H2_1"/>
    <property type="match status" value="2"/>
</dbReference>
<protein>
    <recommendedName>
        <fullName evidence="8">C2H2-type domain-containing protein</fullName>
    </recommendedName>
</protein>
<comment type="subcellular location">
    <subcellularLocation>
        <location evidence="1">Nucleus</location>
    </subcellularLocation>
</comment>
<keyword evidence="10" id="KW-1185">Reference proteome</keyword>
<dbReference type="EMBL" id="CAJGYM010000008">
    <property type="protein sequence ID" value="CAD6188530.1"/>
    <property type="molecule type" value="Genomic_DNA"/>
</dbReference>
<dbReference type="InterPro" id="IPR036236">
    <property type="entry name" value="Znf_C2H2_sf"/>
</dbReference>
<feature type="domain" description="C2H2-type" evidence="8">
    <location>
        <begin position="203"/>
        <end position="230"/>
    </location>
</feature>
<evidence type="ECO:0000256" key="2">
    <source>
        <dbReference type="ARBA" id="ARBA00022723"/>
    </source>
</evidence>
<dbReference type="PROSITE" id="PS50157">
    <property type="entry name" value="ZINC_FINGER_C2H2_2"/>
    <property type="match status" value="2"/>
</dbReference>
<dbReference type="InterPro" id="IPR013087">
    <property type="entry name" value="Znf_C2H2_type"/>
</dbReference>
<gene>
    <name evidence="9" type="ORF">CAUJ_LOCUS4449</name>
</gene>
<keyword evidence="3" id="KW-0677">Repeat</keyword>
<proteinExistence type="predicted"/>